<dbReference type="STRING" id="1415166.NONO_c60360"/>
<evidence type="ECO:0000313" key="2">
    <source>
        <dbReference type="Proteomes" id="UP000019150"/>
    </source>
</evidence>
<proteinExistence type="predicted"/>
<protein>
    <submittedName>
        <fullName evidence="1">Uncharacterized protein</fullName>
    </submittedName>
</protein>
<dbReference type="EMBL" id="CP006850">
    <property type="protein sequence ID" value="AHH20812.1"/>
    <property type="molecule type" value="Genomic_DNA"/>
</dbReference>
<keyword evidence="2" id="KW-1185">Reference proteome</keyword>
<reference evidence="1 2" key="1">
    <citation type="journal article" date="2014" name="Appl. Environ. Microbiol.">
        <title>Insights into the Microbial Degradation of Rubber and Gutta-Percha by Analysis of the Complete Genome of Nocardia nova SH22a.</title>
        <authorList>
            <person name="Luo Q."/>
            <person name="Hiessl S."/>
            <person name="Poehlein A."/>
            <person name="Daniel R."/>
            <person name="Steinbuchel A."/>
        </authorList>
    </citation>
    <scope>NUCLEOTIDE SEQUENCE [LARGE SCALE GENOMIC DNA]</scope>
    <source>
        <strain evidence="1">SH22a</strain>
    </source>
</reference>
<accession>W5TNI3</accession>
<dbReference type="KEGG" id="nno:NONO_c60360"/>
<gene>
    <name evidence="1" type="ORF">NONO_c60360</name>
</gene>
<dbReference type="PATRIC" id="fig|1415166.3.peg.6210"/>
<dbReference type="Proteomes" id="UP000019150">
    <property type="component" value="Chromosome"/>
</dbReference>
<dbReference type="HOGENOM" id="CLU_2012897_0_0_11"/>
<sequence length="123" mass="13646">MLKAASYSLTAMVCDMVDGMLGGAVDLSGWRDELGTLRAHVAGLENRMPSGPRRFEAYTDCPACGRMDHHWLREPRPKPTPGPVRVLPDGSEIHRFDGMSGPDESMHAVIRICRDCGHEWGER</sequence>
<dbReference type="AlphaFoldDB" id="W5TNI3"/>
<name>W5TNI3_9NOCA</name>
<evidence type="ECO:0000313" key="1">
    <source>
        <dbReference type="EMBL" id="AHH20812.1"/>
    </source>
</evidence>
<organism evidence="1 2">
    <name type="scientific">Nocardia nova SH22a</name>
    <dbReference type="NCBI Taxonomy" id="1415166"/>
    <lineage>
        <taxon>Bacteria</taxon>
        <taxon>Bacillati</taxon>
        <taxon>Actinomycetota</taxon>
        <taxon>Actinomycetes</taxon>
        <taxon>Mycobacteriales</taxon>
        <taxon>Nocardiaceae</taxon>
        <taxon>Nocardia</taxon>
    </lineage>
</organism>